<evidence type="ECO:0008006" key="4">
    <source>
        <dbReference type="Google" id="ProtNLM"/>
    </source>
</evidence>
<dbReference type="Proteomes" id="UP000192042">
    <property type="component" value="Chromosome I"/>
</dbReference>
<evidence type="ECO:0000313" key="2">
    <source>
        <dbReference type="EMBL" id="SLM49246.1"/>
    </source>
</evidence>
<accession>A0A1W1I8B8</accession>
<gene>
    <name evidence="2" type="ORF">NSJP_3079</name>
</gene>
<dbReference type="SUPFAM" id="SSF52172">
    <property type="entry name" value="CheY-like"/>
    <property type="match status" value="1"/>
</dbReference>
<organism evidence="2 3">
    <name type="scientific">Nitrospira japonica</name>
    <dbReference type="NCBI Taxonomy" id="1325564"/>
    <lineage>
        <taxon>Bacteria</taxon>
        <taxon>Pseudomonadati</taxon>
        <taxon>Nitrospirota</taxon>
        <taxon>Nitrospiria</taxon>
        <taxon>Nitrospirales</taxon>
        <taxon>Nitrospiraceae</taxon>
        <taxon>Nitrospira</taxon>
    </lineage>
</organism>
<feature type="region of interest" description="Disordered" evidence="1">
    <location>
        <begin position="95"/>
        <end position="118"/>
    </location>
</feature>
<evidence type="ECO:0000313" key="3">
    <source>
        <dbReference type="Proteomes" id="UP000192042"/>
    </source>
</evidence>
<dbReference type="KEGG" id="nja:NSJP_3079"/>
<reference evidence="2 3" key="1">
    <citation type="submission" date="2017-03" db="EMBL/GenBank/DDBJ databases">
        <authorList>
            <person name="Afonso C.L."/>
            <person name="Miller P.J."/>
            <person name="Scott M.A."/>
            <person name="Spackman E."/>
            <person name="Goraichik I."/>
            <person name="Dimitrov K.M."/>
            <person name="Suarez D.L."/>
            <person name="Swayne D.E."/>
        </authorList>
    </citation>
    <scope>NUCLEOTIDE SEQUENCE [LARGE SCALE GENOMIC DNA]</scope>
    <source>
        <strain evidence="2">Genome sequencing of Nitrospira japonica strain NJ11</strain>
    </source>
</reference>
<evidence type="ECO:0000256" key="1">
    <source>
        <dbReference type="SAM" id="MobiDB-lite"/>
    </source>
</evidence>
<proteinExistence type="predicted"/>
<dbReference type="STRING" id="1325564.NSJP_3079"/>
<protein>
    <recommendedName>
        <fullName evidence="4">Response regulatory domain-containing protein</fullName>
    </recommendedName>
</protein>
<dbReference type="AlphaFoldDB" id="A0A1W1I8B8"/>
<sequence length="118" mass="12794">MGPDPASLTPSPRVPRLLIVENNFSRAEPLMSTIGDRRLDVDYDVCTTAFGAVRKLEATPCQLIISAAAMAESDDALLLKRAQAWRHACPLWSPRPAMSENLRDGPYSGAPSISSPFP</sequence>
<name>A0A1W1I8B8_9BACT</name>
<dbReference type="EMBL" id="LT828648">
    <property type="protein sequence ID" value="SLM49246.1"/>
    <property type="molecule type" value="Genomic_DNA"/>
</dbReference>
<dbReference type="InterPro" id="IPR011006">
    <property type="entry name" value="CheY-like_superfamily"/>
</dbReference>
<keyword evidence="3" id="KW-1185">Reference proteome</keyword>